<proteinExistence type="predicted"/>
<keyword evidence="2" id="KW-1185">Reference proteome</keyword>
<accession>A0A9P5WZQ3</accession>
<reference evidence="1" key="1">
    <citation type="submission" date="2020-11" db="EMBL/GenBank/DDBJ databases">
        <authorList>
            <consortium name="DOE Joint Genome Institute"/>
            <person name="Ahrendt S."/>
            <person name="Riley R."/>
            <person name="Andreopoulos W."/>
            <person name="Labutti K."/>
            <person name="Pangilinan J."/>
            <person name="Ruiz-Duenas F.J."/>
            <person name="Barrasa J.M."/>
            <person name="Sanchez-Garcia M."/>
            <person name="Camarero S."/>
            <person name="Miyauchi S."/>
            <person name="Serrano A."/>
            <person name="Linde D."/>
            <person name="Babiker R."/>
            <person name="Drula E."/>
            <person name="Ayuso-Fernandez I."/>
            <person name="Pacheco R."/>
            <person name="Padilla G."/>
            <person name="Ferreira P."/>
            <person name="Barriuso J."/>
            <person name="Kellner H."/>
            <person name="Castanera R."/>
            <person name="Alfaro M."/>
            <person name="Ramirez L."/>
            <person name="Pisabarro A.G."/>
            <person name="Kuo A."/>
            <person name="Tritt A."/>
            <person name="Lipzen A."/>
            <person name="He G."/>
            <person name="Yan M."/>
            <person name="Ng V."/>
            <person name="Cullen D."/>
            <person name="Martin F."/>
            <person name="Rosso M.-N."/>
            <person name="Henrissat B."/>
            <person name="Hibbett D."/>
            <person name="Martinez A.T."/>
            <person name="Grigoriev I.V."/>
        </authorList>
    </citation>
    <scope>NUCLEOTIDE SEQUENCE</scope>
    <source>
        <strain evidence="1">MF-IS2</strain>
    </source>
</reference>
<evidence type="ECO:0000313" key="2">
    <source>
        <dbReference type="Proteomes" id="UP000807342"/>
    </source>
</evidence>
<organism evidence="1 2">
    <name type="scientific">Macrolepiota fuliginosa MF-IS2</name>
    <dbReference type="NCBI Taxonomy" id="1400762"/>
    <lineage>
        <taxon>Eukaryota</taxon>
        <taxon>Fungi</taxon>
        <taxon>Dikarya</taxon>
        <taxon>Basidiomycota</taxon>
        <taxon>Agaricomycotina</taxon>
        <taxon>Agaricomycetes</taxon>
        <taxon>Agaricomycetidae</taxon>
        <taxon>Agaricales</taxon>
        <taxon>Agaricineae</taxon>
        <taxon>Agaricaceae</taxon>
        <taxon>Macrolepiota</taxon>
    </lineage>
</organism>
<dbReference type="Proteomes" id="UP000807342">
    <property type="component" value="Unassembled WGS sequence"/>
</dbReference>
<evidence type="ECO:0000313" key="1">
    <source>
        <dbReference type="EMBL" id="KAF9441994.1"/>
    </source>
</evidence>
<comment type="caution">
    <text evidence="1">The sequence shown here is derived from an EMBL/GenBank/DDBJ whole genome shotgun (WGS) entry which is preliminary data.</text>
</comment>
<dbReference type="EMBL" id="MU151728">
    <property type="protein sequence ID" value="KAF9441994.1"/>
    <property type="molecule type" value="Genomic_DNA"/>
</dbReference>
<gene>
    <name evidence="1" type="ORF">P691DRAFT_790207</name>
</gene>
<name>A0A9P5WZQ3_9AGAR</name>
<dbReference type="OrthoDB" id="7691805at2759"/>
<protein>
    <submittedName>
        <fullName evidence="1">Uncharacterized protein</fullName>
    </submittedName>
</protein>
<dbReference type="AlphaFoldDB" id="A0A9P5WZQ3"/>
<sequence length="174" mass="19715">MHLASQPPWTLFSTGDDDPFPLKGHVGSKTSAPDPVDANLSVEWVDPDIVEGHVIPQHQGITPRPAALPEHHRHEVEILQPELAIGTEKLRESLGYLTQASAHLTNVNTWLPRTYCKAMLRSDLWIPPMVKEMMVLKECDIYEVVPWPRGKKVVGSKSLPWNFHNLTHFKPLKR</sequence>